<dbReference type="Gene3D" id="3.40.50.1820">
    <property type="entry name" value="alpha/beta hydrolase"/>
    <property type="match status" value="1"/>
</dbReference>
<evidence type="ECO:0000313" key="5">
    <source>
        <dbReference type="Proteomes" id="UP001521184"/>
    </source>
</evidence>
<dbReference type="InterPro" id="IPR029058">
    <property type="entry name" value="AB_hydrolase_fold"/>
</dbReference>
<keyword evidence="5" id="KW-1185">Reference proteome</keyword>
<dbReference type="InterPro" id="IPR002018">
    <property type="entry name" value="CarbesteraseB"/>
</dbReference>
<dbReference type="Pfam" id="PF00135">
    <property type="entry name" value="COesterase"/>
    <property type="match status" value="1"/>
</dbReference>
<feature type="chain" id="PRO_5046342659" description="Carboxylesterase type B domain-containing protein" evidence="2">
    <location>
        <begin position="18"/>
        <end position="628"/>
    </location>
</feature>
<evidence type="ECO:0000313" key="4">
    <source>
        <dbReference type="EMBL" id="KAL1648123.1"/>
    </source>
</evidence>
<dbReference type="PANTHER" id="PTHR11559">
    <property type="entry name" value="CARBOXYLESTERASE"/>
    <property type="match status" value="1"/>
</dbReference>
<proteinExistence type="predicted"/>
<evidence type="ECO:0000259" key="3">
    <source>
        <dbReference type="Pfam" id="PF00135"/>
    </source>
</evidence>
<feature type="signal peptide" evidence="2">
    <location>
        <begin position="1"/>
        <end position="17"/>
    </location>
</feature>
<protein>
    <recommendedName>
        <fullName evidence="3">Carboxylesterase type B domain-containing protein</fullName>
    </recommendedName>
</protein>
<dbReference type="Proteomes" id="UP001521184">
    <property type="component" value="Unassembled WGS sequence"/>
</dbReference>
<sequence>MRLCSLLICTLATAVYAAPTAGPLGAKLGVKFSKRQDELPTLTLPYGTWRASEYNADADVYTFKNIRFAAPPTGDNRWRKPQPPANNDTIQDGSYGPICVQAPIEGLNLLGPGNNSPIGGAINQFLAGIPVPIFEGGSEDCLFLDLFVPGDAVRDPDTQSLPVIVWIYGGAYGEYVSHCTLDAEVDCGIVFGSKDALDLIGFYSGTGLVQQSGGNVIYVAGNYRLGTYGFLAGETVENEGVPNAGFWDQRAVFQWVQDYIGLVGGDPTNVNAWGESAGAGSILHHLTAQGGTLDPLFKRAVALSSAFQILWDRKGTLENIYQNFTALAGCEGQGLECLRAVDSATLDTANEALIRDAPESAFNIGPAADGDYVRQLPMLEFASGNYWKDLESLIVSHTADEAELFVDGHIQTDEEFNAFIDSVFPTYAKEAGINAAIEEFFPPVSTNDTYDTEVERTKAFVRDSSFTCWSRFLTDAYNGKTWNMQYSVTPGWHGTDLLPVFYQIYVSFGGDVAFPLLPGFGSFATAYQSYLTSHARSGDPNTHAATTNIPPAINWPRPTTGGEDLGNVLNVGDLGFSLTTDDQLPKSECDFILELAAAVTNVGGYAVPGTAQPQSLVEFDGDPSANYE</sequence>
<gene>
    <name evidence="4" type="ORF">SLS58_002450</name>
</gene>
<keyword evidence="2" id="KW-0732">Signal</keyword>
<evidence type="ECO:0000256" key="2">
    <source>
        <dbReference type="SAM" id="SignalP"/>
    </source>
</evidence>
<evidence type="ECO:0000256" key="1">
    <source>
        <dbReference type="SAM" id="MobiDB-lite"/>
    </source>
</evidence>
<dbReference type="SUPFAM" id="SSF53474">
    <property type="entry name" value="alpha/beta-Hydrolases"/>
    <property type="match status" value="1"/>
</dbReference>
<dbReference type="EMBL" id="JAKEKT020000010">
    <property type="protein sequence ID" value="KAL1648123.1"/>
    <property type="molecule type" value="Genomic_DNA"/>
</dbReference>
<dbReference type="InterPro" id="IPR019819">
    <property type="entry name" value="Carboxylesterase_B_CS"/>
</dbReference>
<reference evidence="4 5" key="1">
    <citation type="journal article" date="2023" name="Plant Dis.">
        <title>First Report of Diplodia intermedia Causing Canker and Dieback Diseases on Apple Trees in Canada.</title>
        <authorList>
            <person name="Ellouze W."/>
            <person name="Ilyukhin E."/>
            <person name="Sulman M."/>
            <person name="Ali S."/>
        </authorList>
    </citation>
    <scope>NUCLEOTIDE SEQUENCE [LARGE SCALE GENOMIC DNA]</scope>
    <source>
        <strain evidence="4 5">M45-28</strain>
    </source>
</reference>
<organism evidence="4 5">
    <name type="scientific">Diplodia intermedia</name>
    <dbReference type="NCBI Taxonomy" id="856260"/>
    <lineage>
        <taxon>Eukaryota</taxon>
        <taxon>Fungi</taxon>
        <taxon>Dikarya</taxon>
        <taxon>Ascomycota</taxon>
        <taxon>Pezizomycotina</taxon>
        <taxon>Dothideomycetes</taxon>
        <taxon>Dothideomycetes incertae sedis</taxon>
        <taxon>Botryosphaeriales</taxon>
        <taxon>Botryosphaeriaceae</taxon>
        <taxon>Diplodia</taxon>
    </lineage>
</organism>
<comment type="caution">
    <text evidence="4">The sequence shown here is derived from an EMBL/GenBank/DDBJ whole genome shotgun (WGS) entry which is preliminary data.</text>
</comment>
<feature type="domain" description="Carboxylesterase type B" evidence="3">
    <location>
        <begin position="42"/>
        <end position="548"/>
    </location>
</feature>
<dbReference type="InterPro" id="IPR050309">
    <property type="entry name" value="Type-B_Carboxylest/Lipase"/>
</dbReference>
<name>A0ABR3TZJ6_9PEZI</name>
<accession>A0ABR3TZJ6</accession>
<dbReference type="PROSITE" id="PS00941">
    <property type="entry name" value="CARBOXYLESTERASE_B_2"/>
    <property type="match status" value="1"/>
</dbReference>
<feature type="region of interest" description="Disordered" evidence="1">
    <location>
        <begin position="72"/>
        <end position="91"/>
    </location>
</feature>